<dbReference type="PROSITE" id="PS50086">
    <property type="entry name" value="TBC_RABGAP"/>
    <property type="match status" value="1"/>
</dbReference>
<dbReference type="STRING" id="283909.R7UXF0"/>
<evidence type="ECO:0000313" key="13">
    <source>
        <dbReference type="EnsemblMetazoa" id="CapteP181938"/>
    </source>
</evidence>
<comment type="function">
    <text evidence="6">Acts as a GTPase activating protein for RAB7A. Does not act on RAB4, RAB5 or RAB6.</text>
</comment>
<evidence type="ECO:0000256" key="6">
    <source>
        <dbReference type="ARBA" id="ARBA00055283"/>
    </source>
</evidence>
<keyword evidence="2" id="KW-0343">GTPase activation</keyword>
<sequence length="464" mass="53474">MGGFSRVTNFLKDALLLPPEPARPGPQVTDLFPEEFSGMAINTQEETGFEMVTTRELPPRPTVTRDAPLSAQCWARFMDSEGCIKDIDGVKQIIFRGGVDPSLRTEVWKFLLGYYSWDSTHVRRAEQRKQKVDDYFRMKLQWKSITPDQERRFAEVRDRKCLIDKDVLRTDRTHVYYEGDNNANINTLYDILMTYCMYNFDLGYVQGMSDLLSPILVLMENEVDAFWCFAGFMELVWHNFEMDQAGMKRQLHQLNVLLRFVDPQLCNHLESHDSSNMYFCFRWLLIWFKREFNFSDIMRVWEVMWTGLPCRNFHLLMCLAILDTEKTTLIENNFGFTEILKHINDITGTIEVEPMLKKSEAIFLQLQAVDSGLPDELDDIIGEDKDATPSSTPEREASTASTPSERKKNADGMQTQTLHAGDSCNGHSSPPLHSSSSNQHSPNSNQDDSSIETYGGYIYFGHFT</sequence>
<dbReference type="EMBL" id="AMQN01006859">
    <property type="status" value="NOT_ANNOTATED_CDS"/>
    <property type="molecule type" value="Genomic_DNA"/>
</dbReference>
<evidence type="ECO:0000256" key="7">
    <source>
        <dbReference type="ARBA" id="ARBA00065268"/>
    </source>
</evidence>
<evidence type="ECO:0000313" key="12">
    <source>
        <dbReference type="EMBL" id="ELU08056.1"/>
    </source>
</evidence>
<dbReference type="EnsemblMetazoa" id="CapteT181938">
    <property type="protein sequence ID" value="CapteP181938"/>
    <property type="gene ID" value="CapteG181938"/>
</dbReference>
<proteinExistence type="predicted"/>
<dbReference type="SUPFAM" id="SSF47923">
    <property type="entry name" value="Ypt/Rab-GAP domain of gyp1p"/>
    <property type="match status" value="2"/>
</dbReference>
<name>R7UXF0_CAPTE</name>
<reference evidence="12 14" key="2">
    <citation type="journal article" date="2013" name="Nature">
        <title>Insights into bilaterian evolution from three spiralian genomes.</title>
        <authorList>
            <person name="Simakov O."/>
            <person name="Marletaz F."/>
            <person name="Cho S.J."/>
            <person name="Edsinger-Gonzales E."/>
            <person name="Havlak P."/>
            <person name="Hellsten U."/>
            <person name="Kuo D.H."/>
            <person name="Larsson T."/>
            <person name="Lv J."/>
            <person name="Arendt D."/>
            <person name="Savage R."/>
            <person name="Osoegawa K."/>
            <person name="de Jong P."/>
            <person name="Grimwood J."/>
            <person name="Chapman J.A."/>
            <person name="Shapiro H."/>
            <person name="Aerts A."/>
            <person name="Otillar R.P."/>
            <person name="Terry A.Y."/>
            <person name="Boore J.L."/>
            <person name="Grigoriev I.V."/>
            <person name="Lindberg D.R."/>
            <person name="Seaver E.C."/>
            <person name="Weisblat D.A."/>
            <person name="Putnam N.H."/>
            <person name="Rokhsar D.S."/>
        </authorList>
    </citation>
    <scope>NUCLEOTIDE SEQUENCE</scope>
    <source>
        <strain evidence="12 14">I ESC-2004</strain>
    </source>
</reference>
<feature type="domain" description="Rab-GAP TBC" evidence="11">
    <location>
        <begin position="98"/>
        <end position="308"/>
    </location>
</feature>
<dbReference type="Gene3D" id="1.10.472.80">
    <property type="entry name" value="Ypt/Rab-GAP domain of gyp1p, domain 3"/>
    <property type="match status" value="1"/>
</dbReference>
<keyword evidence="3" id="KW-0963">Cytoplasm</keyword>
<protein>
    <recommendedName>
        <fullName evidence="8">TBC1 domain family member 15</fullName>
    </recommendedName>
    <alternativeName>
        <fullName evidence="9">GTPase-activating protein RAB7</fullName>
    </alternativeName>
</protein>
<dbReference type="EMBL" id="KB299377">
    <property type="protein sequence ID" value="ELU08056.1"/>
    <property type="molecule type" value="Genomic_DNA"/>
</dbReference>
<accession>R7UXF0</accession>
<evidence type="ECO:0000256" key="8">
    <source>
        <dbReference type="ARBA" id="ARBA00067480"/>
    </source>
</evidence>
<dbReference type="Proteomes" id="UP000014760">
    <property type="component" value="Unassembled WGS sequence"/>
</dbReference>
<dbReference type="GO" id="GO:0005737">
    <property type="term" value="C:cytoplasm"/>
    <property type="evidence" value="ECO:0007669"/>
    <property type="project" value="UniProtKB-SubCell"/>
</dbReference>
<dbReference type="FunFam" id="1.10.8.270:FF:000005">
    <property type="entry name" value="TBC1 domain family member 15"/>
    <property type="match status" value="1"/>
</dbReference>
<keyword evidence="14" id="KW-1185">Reference proteome</keyword>
<gene>
    <name evidence="12" type="ORF">CAPTEDRAFT_181938</name>
</gene>
<evidence type="ECO:0000259" key="11">
    <source>
        <dbReference type="PROSITE" id="PS50086"/>
    </source>
</evidence>
<dbReference type="PANTHER" id="PTHR22957:SF645">
    <property type="entry name" value="LD27216P"/>
    <property type="match status" value="1"/>
</dbReference>
<dbReference type="OMA" id="HLASHEC"/>
<feature type="compositionally biased region" description="Basic and acidic residues" evidence="10">
    <location>
        <begin position="382"/>
        <end position="397"/>
    </location>
</feature>
<dbReference type="HOGENOM" id="CLU_004457_2_0_1"/>
<feature type="compositionally biased region" description="Low complexity" evidence="10">
    <location>
        <begin position="427"/>
        <end position="448"/>
    </location>
</feature>
<evidence type="ECO:0000256" key="10">
    <source>
        <dbReference type="SAM" id="MobiDB-lite"/>
    </source>
</evidence>
<comment type="subunit">
    <text evidence="7">Interacts with non-phosphorylated form of RAB8A; phosphorylation of RAB8A at 'Thr-72' disrupts this interaction. Interacts with ARMC12.</text>
</comment>
<comment type="subcellular location">
    <subcellularLocation>
        <location evidence="1">Cytoplasm</location>
    </subcellularLocation>
</comment>
<dbReference type="PANTHER" id="PTHR22957">
    <property type="entry name" value="TBC1 DOMAIN FAMILY MEMBER GTPASE-ACTIVATING PROTEIN"/>
    <property type="match status" value="1"/>
</dbReference>
<dbReference type="OrthoDB" id="10264062at2759"/>
<keyword evidence="4" id="KW-0597">Phosphoprotein</keyword>
<reference evidence="14" key="1">
    <citation type="submission" date="2012-12" db="EMBL/GenBank/DDBJ databases">
        <authorList>
            <person name="Hellsten U."/>
            <person name="Grimwood J."/>
            <person name="Chapman J.A."/>
            <person name="Shapiro H."/>
            <person name="Aerts A."/>
            <person name="Otillar R.P."/>
            <person name="Terry A.Y."/>
            <person name="Boore J.L."/>
            <person name="Simakov O."/>
            <person name="Marletaz F."/>
            <person name="Cho S.-J."/>
            <person name="Edsinger-Gonzales E."/>
            <person name="Havlak P."/>
            <person name="Kuo D.-H."/>
            <person name="Larsson T."/>
            <person name="Lv J."/>
            <person name="Arendt D."/>
            <person name="Savage R."/>
            <person name="Osoegawa K."/>
            <person name="de Jong P."/>
            <person name="Lindberg D.R."/>
            <person name="Seaver E.C."/>
            <person name="Weisblat D.A."/>
            <person name="Putnam N.H."/>
            <person name="Grigoriev I.V."/>
            <person name="Rokhsar D.S."/>
        </authorList>
    </citation>
    <scope>NUCLEOTIDE SEQUENCE</scope>
    <source>
        <strain evidence="14">I ESC-2004</strain>
    </source>
</reference>
<evidence type="ECO:0000313" key="14">
    <source>
        <dbReference type="Proteomes" id="UP000014760"/>
    </source>
</evidence>
<dbReference type="Gene3D" id="1.10.8.270">
    <property type="entry name" value="putative rabgap domain of human tbc1 domain family member 14 like domains"/>
    <property type="match status" value="1"/>
</dbReference>
<keyword evidence="5" id="KW-0007">Acetylation</keyword>
<evidence type="ECO:0000256" key="9">
    <source>
        <dbReference type="ARBA" id="ARBA00082539"/>
    </source>
</evidence>
<evidence type="ECO:0000256" key="5">
    <source>
        <dbReference type="ARBA" id="ARBA00022990"/>
    </source>
</evidence>
<dbReference type="SMART" id="SM00164">
    <property type="entry name" value="TBC"/>
    <property type="match status" value="1"/>
</dbReference>
<feature type="region of interest" description="Disordered" evidence="10">
    <location>
        <begin position="377"/>
        <end position="451"/>
    </location>
</feature>
<dbReference type="InterPro" id="IPR035969">
    <property type="entry name" value="Rab-GAP_TBC_sf"/>
</dbReference>
<organism evidence="12">
    <name type="scientific">Capitella teleta</name>
    <name type="common">Polychaete worm</name>
    <dbReference type="NCBI Taxonomy" id="283909"/>
    <lineage>
        <taxon>Eukaryota</taxon>
        <taxon>Metazoa</taxon>
        <taxon>Spiralia</taxon>
        <taxon>Lophotrochozoa</taxon>
        <taxon>Annelida</taxon>
        <taxon>Polychaeta</taxon>
        <taxon>Sedentaria</taxon>
        <taxon>Scolecida</taxon>
        <taxon>Capitellidae</taxon>
        <taxon>Capitella</taxon>
    </lineage>
</organism>
<reference evidence="13" key="3">
    <citation type="submission" date="2015-06" db="UniProtKB">
        <authorList>
            <consortium name="EnsemblMetazoa"/>
        </authorList>
    </citation>
    <scope>IDENTIFICATION</scope>
</reference>
<evidence type="ECO:0000256" key="4">
    <source>
        <dbReference type="ARBA" id="ARBA00022553"/>
    </source>
</evidence>
<dbReference type="Pfam" id="PF00566">
    <property type="entry name" value="RabGAP-TBC"/>
    <property type="match status" value="1"/>
</dbReference>
<dbReference type="InterPro" id="IPR000195">
    <property type="entry name" value="Rab-GAP-TBC_dom"/>
</dbReference>
<evidence type="ECO:0000256" key="3">
    <source>
        <dbReference type="ARBA" id="ARBA00022490"/>
    </source>
</evidence>
<dbReference type="GO" id="GO:0005096">
    <property type="term" value="F:GTPase activator activity"/>
    <property type="evidence" value="ECO:0007669"/>
    <property type="project" value="UniProtKB-KW"/>
</dbReference>
<dbReference type="AlphaFoldDB" id="R7UXF0"/>
<dbReference type="FunFam" id="1.10.472.80:FF:000005">
    <property type="entry name" value="TBC1 domain family member 15"/>
    <property type="match status" value="1"/>
</dbReference>
<evidence type="ECO:0000256" key="1">
    <source>
        <dbReference type="ARBA" id="ARBA00004496"/>
    </source>
</evidence>
<evidence type="ECO:0000256" key="2">
    <source>
        <dbReference type="ARBA" id="ARBA00022468"/>
    </source>
</evidence>